<gene>
    <name evidence="3" type="ORF">FHX71_004168</name>
</gene>
<dbReference type="PRINTS" id="PR00080">
    <property type="entry name" value="SDRFAMILY"/>
</dbReference>
<keyword evidence="1" id="KW-0560">Oxidoreductase</keyword>
<dbReference type="PANTHER" id="PTHR43157:SF31">
    <property type="entry name" value="PHOSPHATIDYLINOSITOL-GLYCAN BIOSYNTHESIS CLASS F PROTEIN"/>
    <property type="match status" value="1"/>
</dbReference>
<protein>
    <submittedName>
        <fullName evidence="3">NAD(P)-dependent dehydrogenase (Short-subunit alcohol dehydrogenase family)</fullName>
    </submittedName>
</protein>
<proteinExistence type="inferred from homology"/>
<evidence type="ECO:0000256" key="2">
    <source>
        <dbReference type="RuleBase" id="RU000363"/>
    </source>
</evidence>
<dbReference type="PRINTS" id="PR00081">
    <property type="entry name" value="GDHRDH"/>
</dbReference>
<dbReference type="RefSeq" id="WP_182619337.1">
    <property type="nucleotide sequence ID" value="NZ_BAAATF010000010.1"/>
</dbReference>
<reference evidence="3 4" key="1">
    <citation type="submission" date="2020-07" db="EMBL/GenBank/DDBJ databases">
        <title>Sequencing the genomes of 1000 actinobacteria strains.</title>
        <authorList>
            <person name="Klenk H.-P."/>
        </authorList>
    </citation>
    <scope>NUCLEOTIDE SEQUENCE [LARGE SCALE GENOMIC DNA]</scope>
    <source>
        <strain evidence="3 4">DSM 44121</strain>
    </source>
</reference>
<comment type="caution">
    <text evidence="3">The sequence shown here is derived from an EMBL/GenBank/DDBJ whole genome shotgun (WGS) entry which is preliminary data.</text>
</comment>
<dbReference type="EMBL" id="JACGWV010000002">
    <property type="protein sequence ID" value="MBA8810192.1"/>
    <property type="molecule type" value="Genomic_DNA"/>
</dbReference>
<dbReference type="InterPro" id="IPR036291">
    <property type="entry name" value="NAD(P)-bd_dom_sf"/>
</dbReference>
<dbReference type="InterPro" id="IPR002347">
    <property type="entry name" value="SDR_fam"/>
</dbReference>
<dbReference type="GO" id="GO:0016491">
    <property type="term" value="F:oxidoreductase activity"/>
    <property type="evidence" value="ECO:0007669"/>
    <property type="project" value="UniProtKB-KW"/>
</dbReference>
<dbReference type="Proteomes" id="UP000540568">
    <property type="component" value="Unassembled WGS sequence"/>
</dbReference>
<accession>A0A7W3PFZ9</accession>
<evidence type="ECO:0000313" key="3">
    <source>
        <dbReference type="EMBL" id="MBA8810192.1"/>
    </source>
</evidence>
<keyword evidence="4" id="KW-1185">Reference proteome</keyword>
<dbReference type="AlphaFoldDB" id="A0A7W3PFZ9"/>
<dbReference type="PANTHER" id="PTHR43157">
    <property type="entry name" value="PHOSPHATIDYLINOSITOL-GLYCAN BIOSYNTHESIS CLASS F PROTEIN-RELATED"/>
    <property type="match status" value="1"/>
</dbReference>
<organism evidence="3 4">
    <name type="scientific">Promicromonospora sukumoe</name>
    <dbReference type="NCBI Taxonomy" id="88382"/>
    <lineage>
        <taxon>Bacteria</taxon>
        <taxon>Bacillati</taxon>
        <taxon>Actinomycetota</taxon>
        <taxon>Actinomycetes</taxon>
        <taxon>Micrococcales</taxon>
        <taxon>Promicromonosporaceae</taxon>
        <taxon>Promicromonospora</taxon>
    </lineage>
</organism>
<evidence type="ECO:0000313" key="4">
    <source>
        <dbReference type="Proteomes" id="UP000540568"/>
    </source>
</evidence>
<dbReference type="Pfam" id="PF00106">
    <property type="entry name" value="adh_short"/>
    <property type="match status" value="1"/>
</dbReference>
<name>A0A7W3PFZ9_9MICO</name>
<sequence>MISEESTVIVTGATGGIGLQTARELVGRVGHVIVHGPEPETKVRPALHVLTEGSAAVSYVQCDFESLADVAEAADTMTSLAGSPIAAVVNNAGVPGSMVRQITQDKHERTLQVNFLAMVLLTERLLPALADDARIVNLASATHEMTDLDLPDIELERAYDAVRAYARSKLAIILYTRSLADRLAGRGVTPVSLSPGVISTPLLHAMFSVGGVSVRRGADNVLAALTGPARPGDYFDDGRLVQPGAQARDPRLGRDLMDFALDALRPYLP</sequence>
<comment type="similarity">
    <text evidence="2">Belongs to the short-chain dehydrogenases/reductases (SDR) family.</text>
</comment>
<dbReference type="SUPFAM" id="SSF51735">
    <property type="entry name" value="NAD(P)-binding Rossmann-fold domains"/>
    <property type="match status" value="1"/>
</dbReference>
<evidence type="ECO:0000256" key="1">
    <source>
        <dbReference type="ARBA" id="ARBA00023002"/>
    </source>
</evidence>
<dbReference type="Gene3D" id="3.40.50.720">
    <property type="entry name" value="NAD(P)-binding Rossmann-like Domain"/>
    <property type="match status" value="1"/>
</dbReference>